<reference evidence="3" key="1">
    <citation type="submission" date="2016-11" db="EMBL/GenBank/DDBJ databases">
        <authorList>
            <person name="Varghese N."/>
            <person name="Submissions S."/>
        </authorList>
    </citation>
    <scope>NUCLEOTIDE SEQUENCE [LARGE SCALE GENOMIC DNA]</scope>
    <source>
        <strain evidence="3">DSM 16057</strain>
    </source>
</reference>
<evidence type="ECO:0000256" key="1">
    <source>
        <dbReference type="SAM" id="Phobius"/>
    </source>
</evidence>
<accession>A0A1M6JMD8</accession>
<feature type="transmembrane region" description="Helical" evidence="1">
    <location>
        <begin position="7"/>
        <end position="23"/>
    </location>
</feature>
<evidence type="ECO:0000313" key="3">
    <source>
        <dbReference type="Proteomes" id="UP000184529"/>
    </source>
</evidence>
<keyword evidence="1" id="KW-0812">Transmembrane</keyword>
<dbReference type="RefSeq" id="WP_165613257.1">
    <property type="nucleotide sequence ID" value="NZ_FQZM01000036.1"/>
</dbReference>
<gene>
    <name evidence="2" type="ORF">SAMN02745219_02654</name>
</gene>
<dbReference type="EMBL" id="FQZM01000036">
    <property type="protein sequence ID" value="SHJ47848.1"/>
    <property type="molecule type" value="Genomic_DNA"/>
</dbReference>
<sequence length="48" mass="4757">MNPNVRLLIRLAGLGVAMVGLLANLPAGWTIGLVGAGLATFLLAGGRG</sequence>
<protein>
    <submittedName>
        <fullName evidence="2">Uncharacterized protein</fullName>
    </submittedName>
</protein>
<evidence type="ECO:0000313" key="2">
    <source>
        <dbReference type="EMBL" id="SHJ47848.1"/>
    </source>
</evidence>
<organism evidence="2 3">
    <name type="scientific">Desulfofundulus thermosubterraneus DSM 16057</name>
    <dbReference type="NCBI Taxonomy" id="1121432"/>
    <lineage>
        <taxon>Bacteria</taxon>
        <taxon>Bacillati</taxon>
        <taxon>Bacillota</taxon>
        <taxon>Clostridia</taxon>
        <taxon>Eubacteriales</taxon>
        <taxon>Peptococcaceae</taxon>
        <taxon>Desulfofundulus</taxon>
    </lineage>
</organism>
<dbReference type="Proteomes" id="UP000184529">
    <property type="component" value="Unassembled WGS sequence"/>
</dbReference>
<keyword evidence="1" id="KW-1133">Transmembrane helix</keyword>
<name>A0A1M6JMD8_9FIRM</name>
<keyword evidence="3" id="KW-1185">Reference proteome</keyword>
<dbReference type="AlphaFoldDB" id="A0A1M6JMD8"/>
<dbReference type="STRING" id="1121432.SAMN02745219_02654"/>
<proteinExistence type="predicted"/>
<keyword evidence="1" id="KW-0472">Membrane</keyword>